<dbReference type="AlphaFoldDB" id="D4B9A0"/>
<organism evidence="1 2">
    <name type="scientific">Citrobacter youngae ATCC 29220</name>
    <dbReference type="NCBI Taxonomy" id="500640"/>
    <lineage>
        <taxon>Bacteria</taxon>
        <taxon>Pseudomonadati</taxon>
        <taxon>Pseudomonadota</taxon>
        <taxon>Gammaproteobacteria</taxon>
        <taxon>Enterobacterales</taxon>
        <taxon>Enterobacteriaceae</taxon>
        <taxon>Citrobacter</taxon>
        <taxon>Citrobacter freundii complex</taxon>
    </lineage>
</organism>
<proteinExistence type="predicted"/>
<dbReference type="EMBL" id="ABWL02000006">
    <property type="protein sequence ID" value="EFE08761.1"/>
    <property type="molecule type" value="Genomic_DNA"/>
</dbReference>
<dbReference type="Proteomes" id="UP000003880">
    <property type="component" value="Unassembled WGS sequence"/>
</dbReference>
<evidence type="ECO:0000313" key="2">
    <source>
        <dbReference type="Proteomes" id="UP000003880"/>
    </source>
</evidence>
<accession>D4B9A0</accession>
<sequence>MNDLSIFVICCRRGCRLAAELMKGPRSIEGADLPQGDISAY</sequence>
<dbReference type="HOGENOM" id="CLU_3267750_0_0_6"/>
<comment type="caution">
    <text evidence="1">The sequence shown here is derived from an EMBL/GenBank/DDBJ whole genome shotgun (WGS) entry which is preliminary data.</text>
</comment>
<name>D4B9A0_9ENTR</name>
<protein>
    <submittedName>
        <fullName evidence="1">Uncharacterized protein</fullName>
    </submittedName>
</protein>
<evidence type="ECO:0000313" key="1">
    <source>
        <dbReference type="EMBL" id="EFE08761.1"/>
    </source>
</evidence>
<reference evidence="1 2" key="1">
    <citation type="submission" date="2010-02" db="EMBL/GenBank/DDBJ databases">
        <authorList>
            <person name="Weinstock G."/>
            <person name="Sodergren E."/>
            <person name="Clifton S."/>
            <person name="Fulton L."/>
            <person name="Fulton B."/>
            <person name="Courtney L."/>
            <person name="Fronick C."/>
            <person name="Harrison M."/>
            <person name="Strong C."/>
            <person name="Farmer C."/>
            <person name="Delahaunty K."/>
            <person name="Markovic C."/>
            <person name="Hall O."/>
            <person name="Minx P."/>
            <person name="Tomlinson C."/>
            <person name="Mitreva M."/>
            <person name="Nelson J."/>
            <person name="Hou S."/>
            <person name="Wollam A."/>
            <person name="Pepin K.H."/>
            <person name="Johnson M."/>
            <person name="Bhonagiri V."/>
            <person name="Zhang X."/>
            <person name="Suruliraj S."/>
            <person name="Warren W."/>
            <person name="Chinwalla A."/>
            <person name="Mardis E.R."/>
            <person name="Wilson R.K."/>
        </authorList>
    </citation>
    <scope>NUCLEOTIDE SEQUENCE [LARGE SCALE GENOMIC DNA]</scope>
    <source>
        <strain evidence="1 2">ATCC 29220</strain>
    </source>
</reference>
<gene>
    <name evidence="1" type="ORF">CIT292_07040</name>
</gene>